<dbReference type="Proteomes" id="UP001301653">
    <property type="component" value="Unassembled WGS sequence"/>
</dbReference>
<comment type="caution">
    <text evidence="6">The sequence shown here is derived from an EMBL/GenBank/DDBJ whole genome shotgun (WGS) entry which is preliminary data.</text>
</comment>
<dbReference type="InterPro" id="IPR006531">
    <property type="entry name" value="Gp5/Vgr_OB"/>
</dbReference>
<feature type="domain" description="Gp5/Type VI secretion system Vgr protein OB-fold" evidence="3">
    <location>
        <begin position="432"/>
        <end position="497"/>
    </location>
</feature>
<comment type="similarity">
    <text evidence="1">Belongs to the VgrG protein family.</text>
</comment>
<dbReference type="NCBIfam" id="TIGR03361">
    <property type="entry name" value="VI_Rhs_Vgr"/>
    <property type="match status" value="1"/>
</dbReference>
<feature type="domain" description="DUF2345" evidence="4">
    <location>
        <begin position="733"/>
        <end position="889"/>
    </location>
</feature>
<dbReference type="NCBIfam" id="TIGR01646">
    <property type="entry name" value="vgr_GE"/>
    <property type="match status" value="1"/>
</dbReference>
<evidence type="ECO:0000259" key="5">
    <source>
        <dbReference type="Pfam" id="PF13296"/>
    </source>
</evidence>
<dbReference type="SUPFAM" id="SSF69255">
    <property type="entry name" value="gp5 N-terminal domain-like"/>
    <property type="match status" value="1"/>
</dbReference>
<feature type="compositionally biased region" description="Basic and acidic residues" evidence="2">
    <location>
        <begin position="716"/>
        <end position="726"/>
    </location>
</feature>
<name>A0ABU5V5A4_9GAMM</name>
<dbReference type="RefSeq" id="WP_323439128.1">
    <property type="nucleotide sequence ID" value="NZ_JAYFUH010000248.1"/>
</dbReference>
<evidence type="ECO:0000259" key="4">
    <source>
        <dbReference type="Pfam" id="PF10106"/>
    </source>
</evidence>
<dbReference type="InterPro" id="IPR018769">
    <property type="entry name" value="VgrG2_DUF2345"/>
</dbReference>
<dbReference type="Gene3D" id="2.30.110.50">
    <property type="match status" value="1"/>
</dbReference>
<evidence type="ECO:0000313" key="6">
    <source>
        <dbReference type="EMBL" id="MEA5668506.1"/>
    </source>
</evidence>
<dbReference type="Pfam" id="PF05954">
    <property type="entry name" value="Phage_GPD"/>
    <property type="match status" value="1"/>
</dbReference>
<feature type="region of interest" description="Disordered" evidence="2">
    <location>
        <begin position="526"/>
        <end position="550"/>
    </location>
</feature>
<evidence type="ECO:0000313" key="7">
    <source>
        <dbReference type="Proteomes" id="UP001301653"/>
    </source>
</evidence>
<evidence type="ECO:0000256" key="2">
    <source>
        <dbReference type="SAM" id="MobiDB-lite"/>
    </source>
</evidence>
<dbReference type="InterPro" id="IPR006533">
    <property type="entry name" value="T6SS_Vgr_RhsGE"/>
</dbReference>
<dbReference type="Pfam" id="PF10106">
    <property type="entry name" value="DUF2345"/>
    <property type="match status" value="1"/>
</dbReference>
<dbReference type="EMBL" id="JAYFUH010000248">
    <property type="protein sequence ID" value="MEA5668506.1"/>
    <property type="molecule type" value="Genomic_DNA"/>
</dbReference>
<sequence>MDQLTNLMAQVAALNSAQRLYRLESDLLGEGVVERWWGRDALGVHARTDVDVLCTDETVDLEALLGSAARLVARTAAGGAWKRSGLVCEARRLGSDGGLVRYRLSLASWTWWLQHARNSRVFQDKSVRQIVDEVLQAHGDLASWQWAEGCDALLGGRVRSYCVQYRESDLDFVQRLLAEEGLGWRLQDDAQARCGNGMEIFADSVRLPESAASTEGVRFHRSDATESSDSIQLLGRQRQLTSTRVSVLSDDYRRVSSIARQLPVDGGGTQSQREHYDPAGAYAFADGATADHYAQLQAQVLEAHSRCWHGQGSVRGLQSGTWVRVQQAPFAEPPELLLVTVEHTGINNLPTDLRRSVETTLGAVLMDGSTTSWASAEKVGYGNTFTAVERTQPWRPQLHDATGARLNPRPTAPGYQTAIVVAGHDGGGQDVHADSLGRIRVRFHFQDAQGDTTWLRVAQRYAGPGVGSQFLPRIGQEVVVGFLEGDIDRPIVLGALYNGRGEAGVAPTPAGAEGETDRAIYGQAGDQRSSAQGNLSGGHAPAWHAAGGGDDAHRHAGAVWGIRSREWDGGQGSNHLLFDDSDQQLRVQLASSQQTSQLTLGHLRHQSDNFLGSLRGTGFELRTDGWGAVRATAGSWFSAYAHDGAQPVGEAVQPSALLKQVNQLGQRFSEAARTHLTSPLALQEGARGKARSQLVADKAPLAALQDSVNTTVRGDSYSEARSEAGERQAQPGDGRVPHSGDPLLGLAAPAGIAQVAGQALHWTAGEGLLLASGEHSDTTVMGDARLHAGQAVGMLAAAVDGGVKEGNALSVVTGAGELDVQAQNDKVQIQSRQALRAASAQGVVELAAGKTIHIATAGGASVTIEGGNISFNCPGKITVHASRKRFVGPTHLSTEMNSWPNAQFDDLYVVRHRATGEPMANTRVEITRSDGGRSEVVTDAQGRLPRQRGQGIDEVVIKILGKA</sequence>
<dbReference type="InterPro" id="IPR028244">
    <property type="entry name" value="T6SS_Rhs_Vgr_dom"/>
</dbReference>
<gene>
    <name evidence="6" type="primary">tssI</name>
    <name evidence="6" type="ORF">VA603_13235</name>
</gene>
<dbReference type="Gene3D" id="3.55.50.10">
    <property type="entry name" value="Baseplate protein-like domains"/>
    <property type="match status" value="1"/>
</dbReference>
<dbReference type="SUPFAM" id="SSF69279">
    <property type="entry name" value="Phage tail proteins"/>
    <property type="match status" value="2"/>
</dbReference>
<keyword evidence="7" id="KW-1185">Reference proteome</keyword>
<accession>A0ABU5V5A4</accession>
<proteinExistence type="inferred from homology"/>
<dbReference type="Gene3D" id="4.10.220.110">
    <property type="match status" value="1"/>
</dbReference>
<dbReference type="Pfam" id="PF13296">
    <property type="entry name" value="T6SS_Vgr"/>
    <property type="match status" value="1"/>
</dbReference>
<evidence type="ECO:0000256" key="1">
    <source>
        <dbReference type="ARBA" id="ARBA00005558"/>
    </source>
</evidence>
<dbReference type="InterPro" id="IPR037026">
    <property type="entry name" value="Vgr_OB-fold_dom_sf"/>
</dbReference>
<reference evidence="6 7" key="1">
    <citation type="submission" date="2023-12" db="EMBL/GenBank/DDBJ databases">
        <title>Stenotrophomonas guangdongensis sp. nov., isolated from wilted pepper plants (Capsicum annuum).</title>
        <authorList>
            <person name="Qiu M."/>
            <person name="Li Y."/>
            <person name="Liu Q."/>
            <person name="Zhang X."/>
            <person name="Huang Y."/>
            <person name="Guo R."/>
            <person name="Hu M."/>
            <person name="Zhou J."/>
            <person name="Zhou X."/>
        </authorList>
    </citation>
    <scope>NUCLEOTIDE SEQUENCE [LARGE SCALE GENOMIC DNA]</scope>
    <source>
        <strain evidence="6 7">MH1</strain>
    </source>
</reference>
<protein>
    <submittedName>
        <fullName evidence="6">Type VI secretion system tip protein TssI/VgrG</fullName>
    </submittedName>
</protein>
<dbReference type="Gene3D" id="2.40.50.230">
    <property type="entry name" value="Gp5 N-terminal domain"/>
    <property type="match status" value="1"/>
</dbReference>
<feature type="domain" description="Putative type VI secretion system Rhs element associated Vgr" evidence="5">
    <location>
        <begin position="566"/>
        <end position="672"/>
    </location>
</feature>
<dbReference type="Pfam" id="PF04717">
    <property type="entry name" value="Phage_base_V"/>
    <property type="match status" value="1"/>
</dbReference>
<dbReference type="InterPro" id="IPR017847">
    <property type="entry name" value="T6SS_RhsGE_Vgr_subset"/>
</dbReference>
<evidence type="ECO:0000259" key="3">
    <source>
        <dbReference type="Pfam" id="PF04717"/>
    </source>
</evidence>
<feature type="region of interest" description="Disordered" evidence="2">
    <location>
        <begin position="712"/>
        <end position="741"/>
    </location>
</feature>
<organism evidence="6 7">
    <name type="scientific">Stenotrophomonas capsici</name>
    <dbReference type="NCBI Taxonomy" id="3110230"/>
    <lineage>
        <taxon>Bacteria</taxon>
        <taxon>Pseudomonadati</taxon>
        <taxon>Pseudomonadota</taxon>
        <taxon>Gammaproteobacteria</taxon>
        <taxon>Lysobacterales</taxon>
        <taxon>Lysobacteraceae</taxon>
        <taxon>Stenotrophomonas</taxon>
    </lineage>
</organism>